<gene>
    <name evidence="5" type="ORF">DSTB1V02_LOCUS386</name>
</gene>
<proteinExistence type="predicted"/>
<feature type="transmembrane region" description="Helical" evidence="4">
    <location>
        <begin position="61"/>
        <end position="83"/>
    </location>
</feature>
<dbReference type="EMBL" id="CAJPEV010000026">
    <property type="protein sequence ID" value="CAG0879017.1"/>
    <property type="molecule type" value="Genomic_DNA"/>
</dbReference>
<keyword evidence="4" id="KW-0472">Membrane</keyword>
<feature type="compositionally biased region" description="Polar residues" evidence="3">
    <location>
        <begin position="89"/>
        <end position="110"/>
    </location>
</feature>
<dbReference type="CDD" id="cd00112">
    <property type="entry name" value="LDLa"/>
    <property type="match status" value="1"/>
</dbReference>
<keyword evidence="4" id="KW-1133">Transmembrane helix</keyword>
<protein>
    <submittedName>
        <fullName evidence="5">Uncharacterized protein</fullName>
    </submittedName>
</protein>
<sequence>MIEHACTDFKCASSSFCIDEGLTCDGISHCPDSSDEDSFLAHCPTDPGGLLDNFGLERMELLGYGGSAGALLLCIIITGICVYRRRRQSPTTISTHDSYQKTRGQKSQGRNFDPKS</sequence>
<accession>A0A7R8WY55</accession>
<dbReference type="SMART" id="SM00192">
    <property type="entry name" value="LDLa"/>
    <property type="match status" value="1"/>
</dbReference>
<keyword evidence="4" id="KW-0812">Transmembrane</keyword>
<dbReference type="AlphaFoldDB" id="A0A7R8WY55"/>
<dbReference type="Gene3D" id="4.10.400.10">
    <property type="entry name" value="Low-density Lipoprotein Receptor"/>
    <property type="match status" value="1"/>
</dbReference>
<comment type="caution">
    <text evidence="2">Lacks conserved residue(s) required for the propagation of feature annotation.</text>
</comment>
<reference evidence="5" key="1">
    <citation type="submission" date="2020-11" db="EMBL/GenBank/DDBJ databases">
        <authorList>
            <person name="Tran Van P."/>
        </authorList>
    </citation>
    <scope>NUCLEOTIDE SEQUENCE</scope>
</reference>
<organism evidence="5">
    <name type="scientific">Darwinula stevensoni</name>
    <dbReference type="NCBI Taxonomy" id="69355"/>
    <lineage>
        <taxon>Eukaryota</taxon>
        <taxon>Metazoa</taxon>
        <taxon>Ecdysozoa</taxon>
        <taxon>Arthropoda</taxon>
        <taxon>Crustacea</taxon>
        <taxon>Oligostraca</taxon>
        <taxon>Ostracoda</taxon>
        <taxon>Podocopa</taxon>
        <taxon>Podocopida</taxon>
        <taxon>Darwinulocopina</taxon>
        <taxon>Darwinuloidea</taxon>
        <taxon>Darwinulidae</taxon>
        <taxon>Darwinula</taxon>
    </lineage>
</organism>
<dbReference type="InterPro" id="IPR023415">
    <property type="entry name" value="LDLR_class-A_CS"/>
</dbReference>
<evidence type="ECO:0000256" key="4">
    <source>
        <dbReference type="SAM" id="Phobius"/>
    </source>
</evidence>
<dbReference type="OrthoDB" id="6514358at2759"/>
<dbReference type="InterPro" id="IPR036055">
    <property type="entry name" value="LDL_receptor-like_sf"/>
</dbReference>
<dbReference type="InterPro" id="IPR002172">
    <property type="entry name" value="LDrepeatLR_classA_rpt"/>
</dbReference>
<feature type="region of interest" description="Disordered" evidence="3">
    <location>
        <begin position="89"/>
        <end position="116"/>
    </location>
</feature>
<keyword evidence="6" id="KW-1185">Reference proteome</keyword>
<name>A0A7R8WY55_9CRUS</name>
<evidence type="ECO:0000313" key="6">
    <source>
        <dbReference type="Proteomes" id="UP000677054"/>
    </source>
</evidence>
<dbReference type="Proteomes" id="UP000677054">
    <property type="component" value="Unassembled WGS sequence"/>
</dbReference>
<dbReference type="PROSITE" id="PS50068">
    <property type="entry name" value="LDLRA_2"/>
    <property type="match status" value="1"/>
</dbReference>
<dbReference type="SUPFAM" id="SSF57424">
    <property type="entry name" value="LDL receptor-like module"/>
    <property type="match status" value="1"/>
</dbReference>
<dbReference type="Pfam" id="PF00057">
    <property type="entry name" value="Ldl_recept_a"/>
    <property type="match status" value="1"/>
</dbReference>
<evidence type="ECO:0000256" key="3">
    <source>
        <dbReference type="SAM" id="MobiDB-lite"/>
    </source>
</evidence>
<dbReference type="PROSITE" id="PS01209">
    <property type="entry name" value="LDLRA_1"/>
    <property type="match status" value="1"/>
</dbReference>
<keyword evidence="1" id="KW-1015">Disulfide bond</keyword>
<dbReference type="EMBL" id="LR899543">
    <property type="protein sequence ID" value="CAD7240362.1"/>
    <property type="molecule type" value="Genomic_DNA"/>
</dbReference>
<evidence type="ECO:0000256" key="1">
    <source>
        <dbReference type="ARBA" id="ARBA00023157"/>
    </source>
</evidence>
<evidence type="ECO:0000313" key="5">
    <source>
        <dbReference type="EMBL" id="CAD7240362.1"/>
    </source>
</evidence>
<evidence type="ECO:0000256" key="2">
    <source>
        <dbReference type="PROSITE-ProRule" id="PRU00124"/>
    </source>
</evidence>